<organism evidence="1 2">
    <name type="scientific">Pseudomonas weihenstephanensis</name>
    <dbReference type="NCBI Taxonomy" id="1608994"/>
    <lineage>
        <taxon>Bacteria</taxon>
        <taxon>Pseudomonadati</taxon>
        <taxon>Pseudomonadota</taxon>
        <taxon>Gammaproteobacteria</taxon>
        <taxon>Pseudomonadales</taxon>
        <taxon>Pseudomonadaceae</taxon>
        <taxon>Pseudomonas</taxon>
    </lineage>
</organism>
<gene>
    <name evidence="1" type="ORF">TU86_12555</name>
</gene>
<evidence type="ECO:0000313" key="1">
    <source>
        <dbReference type="EMBL" id="KMN13729.1"/>
    </source>
</evidence>
<accession>A0A0J6INP6</accession>
<comment type="caution">
    <text evidence="1">The sequence shown here is derived from an EMBL/GenBank/DDBJ whole genome shotgun (WGS) entry which is preliminary data.</text>
</comment>
<dbReference type="EMBL" id="JYLF01000004">
    <property type="protein sequence ID" value="KMN13729.1"/>
    <property type="molecule type" value="Genomic_DNA"/>
</dbReference>
<dbReference type="Proteomes" id="UP000036325">
    <property type="component" value="Unassembled WGS sequence"/>
</dbReference>
<proteinExistence type="predicted"/>
<dbReference type="PATRIC" id="fig|1608994.3.peg.3156"/>
<dbReference type="AlphaFoldDB" id="A0A0J6INP6"/>
<name>A0A0J6INP6_9PSED</name>
<dbReference type="STRING" id="1608994.TU86_12555"/>
<reference evidence="1 2" key="1">
    <citation type="submission" date="2015-02" db="EMBL/GenBank/DDBJ databases">
        <title>Pseudomonas helleri sp. nov. and Pseudomonas weihenstephanensis sp. nov., isolated from raw cows milk.</title>
        <authorList>
            <person name="von Neubeck M."/>
            <person name="Huptas C."/>
            <person name="Wenning M."/>
            <person name="Scherer S."/>
        </authorList>
    </citation>
    <scope>NUCLEOTIDE SEQUENCE [LARGE SCALE GENOMIC DNA]</scope>
    <source>
        <strain evidence="1 2">DSM 29166</strain>
    </source>
</reference>
<sequence length="216" mass="25140">MSIDRIDSLILFTEGETFECRRQGQTFKKGEFVRFRIFKNDFEMEKKFHEGRIYLENDTFESDEIKDTDTILPSKALIEIEQEITRSATEAYDAIKHNFAAEESAAYKANTELKDFITTEEEKLRKKFKDENAQGYSPEYKQALKDLKLQPEYTSLQRAVSASENALKAKAKPYQAIIDRYNYISNASNRQNAIDQAVTQAVADKLKSWKWDDQDL</sequence>
<protein>
    <submittedName>
        <fullName evidence="1">Uncharacterized protein</fullName>
    </submittedName>
</protein>
<dbReference type="RefSeq" id="WP_048364629.1">
    <property type="nucleotide sequence ID" value="NZ_JYLF01000004.1"/>
</dbReference>
<evidence type="ECO:0000313" key="2">
    <source>
        <dbReference type="Proteomes" id="UP000036325"/>
    </source>
</evidence>